<dbReference type="PANTHER" id="PTHR23513">
    <property type="entry name" value="INTEGRAL MEMBRANE EFFLUX PROTEIN-RELATED"/>
    <property type="match status" value="1"/>
</dbReference>
<evidence type="ECO:0000256" key="8">
    <source>
        <dbReference type="ARBA" id="ARBA00040914"/>
    </source>
</evidence>
<dbReference type="Proteomes" id="UP001139263">
    <property type="component" value="Unassembled WGS sequence"/>
</dbReference>
<organism evidence="11 12">
    <name type="scientific">Sulfoacidibacillus ferrooxidans</name>
    <dbReference type="NCBI Taxonomy" id="2005001"/>
    <lineage>
        <taxon>Bacteria</taxon>
        <taxon>Bacillati</taxon>
        <taxon>Bacillota</taxon>
        <taxon>Bacilli</taxon>
        <taxon>Bacillales</taxon>
        <taxon>Alicyclobacillaceae</taxon>
        <taxon>Sulfoacidibacillus</taxon>
    </lineage>
</organism>
<evidence type="ECO:0000256" key="5">
    <source>
        <dbReference type="ARBA" id="ARBA00022989"/>
    </source>
</evidence>
<accession>A0A9X1VA08</accession>
<dbReference type="PANTHER" id="PTHR23513:SF9">
    <property type="entry name" value="ENTEROBACTIN EXPORTER ENTS"/>
    <property type="match status" value="1"/>
</dbReference>
<evidence type="ECO:0000256" key="1">
    <source>
        <dbReference type="ARBA" id="ARBA00004651"/>
    </source>
</evidence>
<dbReference type="GO" id="GO:0005886">
    <property type="term" value="C:plasma membrane"/>
    <property type="evidence" value="ECO:0007669"/>
    <property type="project" value="UniProtKB-SubCell"/>
</dbReference>
<gene>
    <name evidence="11" type="ORF">MM817_02728</name>
</gene>
<feature type="domain" description="Major facilitator superfamily (MFS) profile" evidence="10">
    <location>
        <begin position="7"/>
        <end position="199"/>
    </location>
</feature>
<dbReference type="SUPFAM" id="SSF103473">
    <property type="entry name" value="MFS general substrate transporter"/>
    <property type="match status" value="1"/>
</dbReference>
<dbReference type="InterPro" id="IPR020846">
    <property type="entry name" value="MFS_dom"/>
</dbReference>
<reference evidence="11" key="1">
    <citation type="submission" date="2022-03" db="EMBL/GenBank/DDBJ databases">
        <title>Draft Genome Sequence of Firmicute Strain S0AB, a Heterotrophic Iron/Sulfur-Oxidizing Extreme Acidophile.</title>
        <authorList>
            <person name="Vergara E."/>
            <person name="Pakostova E."/>
            <person name="Johnson D.B."/>
            <person name="Holmes D.S."/>
        </authorList>
    </citation>
    <scope>NUCLEOTIDE SEQUENCE</scope>
    <source>
        <strain evidence="11">S0AB</strain>
    </source>
</reference>
<dbReference type="InterPro" id="IPR011701">
    <property type="entry name" value="MFS"/>
</dbReference>
<keyword evidence="4 9" id="KW-0812">Transmembrane</keyword>
<protein>
    <recommendedName>
        <fullName evidence="8">Multidrug efflux pump Tap</fullName>
    </recommendedName>
</protein>
<keyword evidence="12" id="KW-1185">Reference proteome</keyword>
<dbReference type="Pfam" id="PF07690">
    <property type="entry name" value="MFS_1"/>
    <property type="match status" value="1"/>
</dbReference>
<dbReference type="EMBL" id="JALBUF010000013">
    <property type="protein sequence ID" value="MCI0184431.1"/>
    <property type="molecule type" value="Genomic_DNA"/>
</dbReference>
<keyword evidence="6 9" id="KW-0472">Membrane</keyword>
<keyword evidence="2" id="KW-0813">Transport</keyword>
<evidence type="ECO:0000256" key="7">
    <source>
        <dbReference type="ARBA" id="ARBA00038075"/>
    </source>
</evidence>
<feature type="transmembrane region" description="Helical" evidence="9">
    <location>
        <begin position="44"/>
        <end position="62"/>
    </location>
</feature>
<evidence type="ECO:0000313" key="11">
    <source>
        <dbReference type="EMBL" id="MCI0184431.1"/>
    </source>
</evidence>
<comment type="subcellular location">
    <subcellularLocation>
        <location evidence="1">Cell membrane</location>
        <topology evidence="1">Multi-pass membrane protein</topology>
    </subcellularLocation>
</comment>
<feature type="transmembrane region" description="Helical" evidence="9">
    <location>
        <begin position="7"/>
        <end position="32"/>
    </location>
</feature>
<keyword evidence="3" id="KW-1003">Cell membrane</keyword>
<evidence type="ECO:0000256" key="9">
    <source>
        <dbReference type="SAM" id="Phobius"/>
    </source>
</evidence>
<evidence type="ECO:0000256" key="2">
    <source>
        <dbReference type="ARBA" id="ARBA00022448"/>
    </source>
</evidence>
<dbReference type="AlphaFoldDB" id="A0A9X1VA08"/>
<evidence type="ECO:0000256" key="6">
    <source>
        <dbReference type="ARBA" id="ARBA00023136"/>
    </source>
</evidence>
<keyword evidence="5 9" id="KW-1133">Transmembrane helix</keyword>
<dbReference type="GO" id="GO:0022857">
    <property type="term" value="F:transmembrane transporter activity"/>
    <property type="evidence" value="ECO:0007669"/>
    <property type="project" value="InterPro"/>
</dbReference>
<feature type="transmembrane region" description="Helical" evidence="9">
    <location>
        <begin position="157"/>
        <end position="179"/>
    </location>
</feature>
<sequence>MLRDGQLLLQLAGLTFFFNFFFGVYSIVLPFMAQNHFGGAKAYGFLWSAFAVGSFLGGIMFSRKSWKWAMGPSMATVIVLWGILTVVLAFAHQYWMVLAIMLVNGLVYTPYEPLYKTIIQQIVPLRMQAKVSSTIRPITGLGQPTGSWLSGLLATHIGTVGLTLASGGATVVVGCATYMTPRIRNYKNGTSDSSASDSV</sequence>
<feature type="transmembrane region" description="Helical" evidence="9">
    <location>
        <begin position="74"/>
        <end position="95"/>
    </location>
</feature>
<dbReference type="PROSITE" id="PS50850">
    <property type="entry name" value="MFS"/>
    <property type="match status" value="1"/>
</dbReference>
<proteinExistence type="inferred from homology"/>
<evidence type="ECO:0000256" key="4">
    <source>
        <dbReference type="ARBA" id="ARBA00022692"/>
    </source>
</evidence>
<dbReference type="InterPro" id="IPR036259">
    <property type="entry name" value="MFS_trans_sf"/>
</dbReference>
<name>A0A9X1VA08_9BACL</name>
<evidence type="ECO:0000313" key="12">
    <source>
        <dbReference type="Proteomes" id="UP001139263"/>
    </source>
</evidence>
<dbReference type="Gene3D" id="1.20.1250.20">
    <property type="entry name" value="MFS general substrate transporter like domains"/>
    <property type="match status" value="1"/>
</dbReference>
<evidence type="ECO:0000259" key="10">
    <source>
        <dbReference type="PROSITE" id="PS50850"/>
    </source>
</evidence>
<evidence type="ECO:0000256" key="3">
    <source>
        <dbReference type="ARBA" id="ARBA00022475"/>
    </source>
</evidence>
<comment type="caution">
    <text evidence="11">The sequence shown here is derived from an EMBL/GenBank/DDBJ whole genome shotgun (WGS) entry which is preliminary data.</text>
</comment>
<comment type="similarity">
    <text evidence="7">Belongs to the major facilitator superfamily. Drug:H(+) antiporter-3 (DHA3) (TC 2.A.1.21) family.</text>
</comment>